<accession>A0ABS1EI51</accession>
<gene>
    <name evidence="1" type="ORF">JHL18_00160</name>
</gene>
<organism evidence="1 2">
    <name type="scientific">Clostridium yunnanense</name>
    <dbReference type="NCBI Taxonomy" id="2800325"/>
    <lineage>
        <taxon>Bacteria</taxon>
        <taxon>Bacillati</taxon>
        <taxon>Bacillota</taxon>
        <taxon>Clostridia</taxon>
        <taxon>Eubacteriales</taxon>
        <taxon>Clostridiaceae</taxon>
        <taxon>Clostridium</taxon>
    </lineage>
</organism>
<evidence type="ECO:0000313" key="1">
    <source>
        <dbReference type="EMBL" id="MBK1809062.1"/>
    </source>
</evidence>
<dbReference type="Proteomes" id="UP000596739">
    <property type="component" value="Unassembled WGS sequence"/>
</dbReference>
<evidence type="ECO:0000313" key="2">
    <source>
        <dbReference type="Proteomes" id="UP000596739"/>
    </source>
</evidence>
<sequence length="588" mass="67990">MDIHEYVNQYDFSKVFSKQKESFLEQTLVEKYLQKYKEERFVSFSQEFWSNCNSPITKLKQKYKISSSIAYSDILKAYPTDDYIKFLKAFYSEEATLEDIIKYFKIPSNKINDIIIPIEIENYDGYCPKCFANCFEMVTDVYNPENGISLIRCNKCGKKVSFNNLITAEEVEKNIRGILEAKKEFEEKCIDIQSKINEIQCPRCQEQLLLKISRDKLIYSINCSKCQYSNSSVEETIIEYKQWKQRAAMMIAIKAKEQEMIEKAIESKKIEDVFFKKEDIISVQETYEAFEFALKLDKLDNLQSWGIIFSEIKKCNRLERKILIDVLKLAKENNKRSVLSSGENEITVYRYSSSEPLISELINKTKVVVVRQVLRNLIKRNLLIVDEVSGQIFMLPVLVENLESIESLMRIQNINGQIRYMIFGKQDFSCMTCGGKGRELKIAYLTSDKNTDNLSSLIAVCDDCFEMVTRNEILIDGTITFDIDSVDEDVPIGWKFLTEYLPELKSNKQVLDSITNMENEFNSNDIINALAIAIFKLNNGELIGGSIDSLIRYANGILRNAVKSGNEVKAFKNVAEEFEIAKWLNNTI</sequence>
<proteinExistence type="predicted"/>
<keyword evidence="2" id="KW-1185">Reference proteome</keyword>
<name>A0ABS1EI51_9CLOT</name>
<reference evidence="2" key="1">
    <citation type="submission" date="2021-01" db="EMBL/GenBank/DDBJ databases">
        <title>Genome public.</title>
        <authorList>
            <person name="Liu C."/>
            <person name="Sun Q."/>
        </authorList>
    </citation>
    <scope>NUCLEOTIDE SEQUENCE [LARGE SCALE GENOMIC DNA]</scope>
    <source>
        <strain evidence="2">YIM B02505</strain>
    </source>
</reference>
<dbReference type="EMBL" id="JAENHN010000002">
    <property type="protein sequence ID" value="MBK1809062.1"/>
    <property type="molecule type" value="Genomic_DNA"/>
</dbReference>
<protein>
    <submittedName>
        <fullName evidence="1">Uncharacterized protein</fullName>
    </submittedName>
</protein>
<dbReference type="RefSeq" id="WP_200265616.1">
    <property type="nucleotide sequence ID" value="NZ_JAENHN010000002.1"/>
</dbReference>
<comment type="caution">
    <text evidence="1">The sequence shown here is derived from an EMBL/GenBank/DDBJ whole genome shotgun (WGS) entry which is preliminary data.</text>
</comment>